<feature type="region of interest" description="Disordered" evidence="1">
    <location>
        <begin position="82"/>
        <end position="111"/>
    </location>
</feature>
<evidence type="ECO:0000313" key="4">
    <source>
        <dbReference type="Proteomes" id="UP000710440"/>
    </source>
</evidence>
<reference evidence="3 4" key="1">
    <citation type="submission" date="2021-02" db="EMBL/GenBank/DDBJ databases">
        <title>Pan-genome distribution and transcriptional activeness of fungal secondary metabolism genes in Aspergillus section Fumigati.</title>
        <authorList>
            <person name="Takahashi H."/>
            <person name="Umemura M."/>
            <person name="Ninomiya A."/>
            <person name="Kusuya Y."/>
            <person name="Urayama S."/>
            <person name="Shimizu M."/>
            <person name="Watanabe A."/>
            <person name="Kamei K."/>
            <person name="Yaguchi T."/>
            <person name="Hagiwara D."/>
        </authorList>
    </citation>
    <scope>NUCLEOTIDE SEQUENCE [LARGE SCALE GENOMIC DNA]</scope>
    <source>
        <strain evidence="3 4">IFM 47045</strain>
    </source>
</reference>
<evidence type="ECO:0000313" key="3">
    <source>
        <dbReference type="EMBL" id="GIK02981.1"/>
    </source>
</evidence>
<evidence type="ECO:0000256" key="1">
    <source>
        <dbReference type="SAM" id="MobiDB-lite"/>
    </source>
</evidence>
<dbReference type="EMBL" id="BOPL01000005">
    <property type="protein sequence ID" value="GIK02981.1"/>
    <property type="molecule type" value="Genomic_DNA"/>
</dbReference>
<dbReference type="GeneID" id="66935029"/>
<keyword evidence="2" id="KW-0472">Membrane</keyword>
<evidence type="ECO:0000256" key="2">
    <source>
        <dbReference type="SAM" id="Phobius"/>
    </source>
</evidence>
<proteinExistence type="predicted"/>
<dbReference type="AlphaFoldDB" id="A0A9P3F6G1"/>
<comment type="caution">
    <text evidence="3">The sequence shown here is derived from an EMBL/GenBank/DDBJ whole genome shotgun (WGS) entry which is preliminary data.</text>
</comment>
<organism evidence="3 4">
    <name type="scientific">Aspergillus viridinutans</name>
    <dbReference type="NCBI Taxonomy" id="75553"/>
    <lineage>
        <taxon>Eukaryota</taxon>
        <taxon>Fungi</taxon>
        <taxon>Dikarya</taxon>
        <taxon>Ascomycota</taxon>
        <taxon>Pezizomycotina</taxon>
        <taxon>Eurotiomycetes</taxon>
        <taxon>Eurotiomycetidae</taxon>
        <taxon>Eurotiales</taxon>
        <taxon>Aspergillaceae</taxon>
        <taxon>Aspergillus</taxon>
        <taxon>Aspergillus subgen. Fumigati</taxon>
    </lineage>
</organism>
<gene>
    <name evidence="3" type="ORF">Aspvir_007047</name>
</gene>
<keyword evidence="4" id="KW-1185">Reference proteome</keyword>
<sequence>MSNDTVSVGNAPLAATFAAKDMPMLFGIGVGGAAAIVVFGVLGYWAVMRIKRRYSTSHALPFPHDGTGEQYEIWSLAFNDPRRRPKKTSQCQGQSQIQGTRTGDEDDRPTN</sequence>
<dbReference type="Proteomes" id="UP000710440">
    <property type="component" value="Unassembled WGS sequence"/>
</dbReference>
<keyword evidence="2" id="KW-1133">Transmembrane helix</keyword>
<accession>A0A9P3F6G1</accession>
<dbReference type="RefSeq" id="XP_043126167.1">
    <property type="nucleotide sequence ID" value="XM_043270232.1"/>
</dbReference>
<keyword evidence="2" id="KW-0812">Transmembrane</keyword>
<protein>
    <submittedName>
        <fullName evidence="3">Uncharacterized protein</fullName>
    </submittedName>
</protein>
<dbReference type="OrthoDB" id="10579286at2759"/>
<name>A0A9P3F6G1_ASPVI</name>
<feature type="transmembrane region" description="Helical" evidence="2">
    <location>
        <begin position="24"/>
        <end position="47"/>
    </location>
</feature>
<feature type="compositionally biased region" description="Polar residues" evidence="1">
    <location>
        <begin position="88"/>
        <end position="101"/>
    </location>
</feature>